<feature type="coiled-coil region" evidence="1">
    <location>
        <begin position="16"/>
        <end position="57"/>
    </location>
</feature>
<dbReference type="Proteomes" id="UP000053331">
    <property type="component" value="Unassembled WGS sequence"/>
</dbReference>
<evidence type="ECO:0000256" key="1">
    <source>
        <dbReference type="SAM" id="Coils"/>
    </source>
</evidence>
<dbReference type="EMBL" id="JNFH02000011">
    <property type="protein sequence ID" value="KDS91583.1"/>
    <property type="molecule type" value="Genomic_DNA"/>
</dbReference>
<organism evidence="2 3">
    <name type="scientific">Halorubrum saccharovorum</name>
    <dbReference type="NCBI Taxonomy" id="2248"/>
    <lineage>
        <taxon>Archaea</taxon>
        <taxon>Methanobacteriati</taxon>
        <taxon>Methanobacteriota</taxon>
        <taxon>Stenosarchaea group</taxon>
        <taxon>Halobacteria</taxon>
        <taxon>Halobacteriales</taxon>
        <taxon>Haloferacaceae</taxon>
        <taxon>Halorubrum</taxon>
    </lineage>
</organism>
<gene>
    <name evidence="2" type="ORF">FK85_00160</name>
</gene>
<name>A0A081EVZ5_9EURY</name>
<evidence type="ECO:0000313" key="2">
    <source>
        <dbReference type="EMBL" id="KDS91583.1"/>
    </source>
</evidence>
<keyword evidence="3" id="KW-1185">Reference proteome</keyword>
<dbReference type="OrthoDB" id="320638at2157"/>
<accession>A0A081EVZ5</accession>
<reference evidence="2 3" key="1">
    <citation type="journal article" date="2015" name="Genome Announc.">
        <title>Draft genome sequence of a Halorubrum H3 strain isolated from the burlinskoye salt lake (Altai Krai, Russia).</title>
        <authorList>
            <person name="Rozanov A.S."/>
            <person name="Bryanskaya A.V."/>
            <person name="Malup T.K."/>
            <person name="Kotenko A.V."/>
            <person name="Peltek S.E."/>
        </authorList>
    </citation>
    <scope>NUCLEOTIDE SEQUENCE [LARGE SCALE GENOMIC DNA]</scope>
    <source>
        <strain evidence="2 3">H3</strain>
    </source>
</reference>
<sequence length="168" mass="18754">MSEDDDVSARDALAIAQRALARVNEFEDRIDQLEAQRGELQEDLTAVKLRLSEIDEERPYESLSINEKVGMVREHAFRKANDRNGRAKLDYDDVMYEVFDGKPGSKHCYKLIRLAAGLEEDEKTGGTIPGFTARDPSSGNYHLAVDAAEAMRGEVFFPRTKTDSGGVV</sequence>
<proteinExistence type="predicted"/>
<protein>
    <submittedName>
        <fullName evidence="2">Uncharacterized protein</fullName>
    </submittedName>
</protein>
<evidence type="ECO:0000313" key="3">
    <source>
        <dbReference type="Proteomes" id="UP000053331"/>
    </source>
</evidence>
<keyword evidence="1" id="KW-0175">Coiled coil</keyword>
<comment type="caution">
    <text evidence="2">The sequence shown here is derived from an EMBL/GenBank/DDBJ whole genome shotgun (WGS) entry which is preliminary data.</text>
</comment>
<dbReference type="AlphaFoldDB" id="A0A081EVZ5"/>
<dbReference type="RefSeq" id="WP_050023915.1">
    <property type="nucleotide sequence ID" value="NZ_JNFH02000011.1"/>
</dbReference>